<evidence type="ECO:0000256" key="3">
    <source>
        <dbReference type="ARBA" id="ARBA00022475"/>
    </source>
</evidence>
<evidence type="ECO:0000256" key="4">
    <source>
        <dbReference type="ARBA" id="ARBA00022729"/>
    </source>
</evidence>
<dbReference type="SUPFAM" id="SSF53822">
    <property type="entry name" value="Periplasmic binding protein-like I"/>
    <property type="match status" value="1"/>
</dbReference>
<comment type="similarity">
    <text evidence="2">Belongs to the BMP lipoprotein family.</text>
</comment>
<dbReference type="RefSeq" id="WP_307326346.1">
    <property type="nucleotide sequence ID" value="NZ_JAUSUG010000010.1"/>
</dbReference>
<dbReference type="Proteomes" id="UP001230005">
    <property type="component" value="Unassembled WGS sequence"/>
</dbReference>
<keyword evidence="3" id="KW-1003">Cell membrane</keyword>
<evidence type="ECO:0000313" key="8">
    <source>
        <dbReference type="EMBL" id="MDQ0255420.1"/>
    </source>
</evidence>
<dbReference type="InterPro" id="IPR028082">
    <property type="entry name" value="Peripla_BP_I"/>
</dbReference>
<dbReference type="PANTHER" id="PTHR34296">
    <property type="entry name" value="TRANSCRIPTIONAL ACTIVATOR PROTEIN MED"/>
    <property type="match status" value="1"/>
</dbReference>
<dbReference type="Gene3D" id="3.40.50.2300">
    <property type="match status" value="2"/>
</dbReference>
<protein>
    <submittedName>
        <fullName evidence="8">Transcriptional activator of comK protein</fullName>
    </submittedName>
</protein>
<evidence type="ECO:0000256" key="5">
    <source>
        <dbReference type="ARBA" id="ARBA00023136"/>
    </source>
</evidence>
<dbReference type="Pfam" id="PF02608">
    <property type="entry name" value="Bmp"/>
    <property type="match status" value="1"/>
</dbReference>
<dbReference type="PROSITE" id="PS51257">
    <property type="entry name" value="PROKAR_LIPOPROTEIN"/>
    <property type="match status" value="1"/>
</dbReference>
<comment type="subcellular location">
    <subcellularLocation>
        <location evidence="1">Cell membrane</location>
        <topology evidence="1">Lipid-anchor</topology>
    </subcellularLocation>
</comment>
<keyword evidence="4" id="KW-0732">Signal</keyword>
<feature type="domain" description="ABC transporter substrate-binding protein PnrA-like" evidence="7">
    <location>
        <begin position="27"/>
        <end position="314"/>
    </location>
</feature>
<comment type="caution">
    <text evidence="8">The sequence shown here is derived from an EMBL/GenBank/DDBJ whole genome shotgun (WGS) entry which is preliminary data.</text>
</comment>
<dbReference type="InterPro" id="IPR050957">
    <property type="entry name" value="BMP_lipoprotein"/>
</dbReference>
<accession>A0ABT9ZW09</accession>
<sequence length="318" mass="35719">MNLFRKLVLILILFLVGCSQPVEGQLEKAGLLLSAPIDDKGWNAKAYQGILNIQSKFGVQVFVKEDIKTETQIIEAVDEFSRNGVNLIFGHSHLYADYFMELKDKYPEMYFVSFNGEVDGDNITSLHFEGYAMGYFAGMLSSEMTSSNKIGVIAAFEFQPEVQGFKDGALYNKDNVEVFVEYVHNWVDETRAIDLFTEMEELGVDIYYPAGDGFHVAVIKEVKKSGLYAIGYVGDQIDLGETTVLTSTVQHVEKLYEFVAESLNNGTLSTGNKYFDFEDGVISLGTFSSEVPDDIRERIEKSIEVYIATGKLPHERED</sequence>
<evidence type="ECO:0000256" key="2">
    <source>
        <dbReference type="ARBA" id="ARBA00008610"/>
    </source>
</evidence>
<evidence type="ECO:0000256" key="1">
    <source>
        <dbReference type="ARBA" id="ARBA00004193"/>
    </source>
</evidence>
<dbReference type="PANTHER" id="PTHR34296:SF2">
    <property type="entry name" value="ABC TRANSPORTER GUANOSINE-BINDING PROTEIN NUPN"/>
    <property type="match status" value="1"/>
</dbReference>
<name>A0ABT9ZW09_9BACI</name>
<keyword evidence="6" id="KW-0449">Lipoprotein</keyword>
<evidence type="ECO:0000313" key="9">
    <source>
        <dbReference type="Proteomes" id="UP001230005"/>
    </source>
</evidence>
<keyword evidence="9" id="KW-1185">Reference proteome</keyword>
<evidence type="ECO:0000259" key="7">
    <source>
        <dbReference type="Pfam" id="PF02608"/>
    </source>
</evidence>
<organism evidence="8 9">
    <name type="scientific">Evansella vedderi</name>
    <dbReference type="NCBI Taxonomy" id="38282"/>
    <lineage>
        <taxon>Bacteria</taxon>
        <taxon>Bacillati</taxon>
        <taxon>Bacillota</taxon>
        <taxon>Bacilli</taxon>
        <taxon>Bacillales</taxon>
        <taxon>Bacillaceae</taxon>
        <taxon>Evansella</taxon>
    </lineage>
</organism>
<evidence type="ECO:0000256" key="6">
    <source>
        <dbReference type="ARBA" id="ARBA00023288"/>
    </source>
</evidence>
<dbReference type="EMBL" id="JAUSUG010000010">
    <property type="protein sequence ID" value="MDQ0255420.1"/>
    <property type="molecule type" value="Genomic_DNA"/>
</dbReference>
<keyword evidence="5" id="KW-0472">Membrane</keyword>
<proteinExistence type="inferred from homology"/>
<gene>
    <name evidence="8" type="ORF">J2S74_002802</name>
</gene>
<reference evidence="8 9" key="1">
    <citation type="submission" date="2023-07" db="EMBL/GenBank/DDBJ databases">
        <title>Genomic Encyclopedia of Type Strains, Phase IV (KMG-IV): sequencing the most valuable type-strain genomes for metagenomic binning, comparative biology and taxonomic classification.</title>
        <authorList>
            <person name="Goeker M."/>
        </authorList>
    </citation>
    <scope>NUCLEOTIDE SEQUENCE [LARGE SCALE GENOMIC DNA]</scope>
    <source>
        <strain evidence="8 9">DSM 9768</strain>
    </source>
</reference>
<dbReference type="InterPro" id="IPR003760">
    <property type="entry name" value="PnrA-like"/>
</dbReference>